<evidence type="ECO:0000313" key="2">
    <source>
        <dbReference type="Proteomes" id="UP001214854"/>
    </source>
</evidence>
<proteinExistence type="predicted"/>
<reference evidence="1 2" key="1">
    <citation type="submission" date="2023-01" db="EMBL/GenBank/DDBJ databases">
        <title>Novel species of the genus Asticcacaulis isolated from rivers.</title>
        <authorList>
            <person name="Lu H."/>
        </authorList>
    </citation>
    <scope>NUCLEOTIDE SEQUENCE [LARGE SCALE GENOMIC DNA]</scope>
    <source>
        <strain evidence="1 2">BYS171W</strain>
    </source>
</reference>
<keyword evidence="2" id="KW-1185">Reference proteome</keyword>
<dbReference type="EMBL" id="JAQQKX010000002">
    <property type="protein sequence ID" value="MDC7682303.1"/>
    <property type="molecule type" value="Genomic_DNA"/>
</dbReference>
<gene>
    <name evidence="1" type="ORF">PQU92_03395</name>
</gene>
<dbReference type="RefSeq" id="WP_272746811.1">
    <property type="nucleotide sequence ID" value="NZ_JAQQKX010000002.1"/>
</dbReference>
<evidence type="ECO:0000313" key="1">
    <source>
        <dbReference type="EMBL" id="MDC7682303.1"/>
    </source>
</evidence>
<sequence length="51" mass="5599">MPTETLADRYEYEGAISTSEAMTEYTHATVQAASEVEPYSQPVLDAVRACD</sequence>
<dbReference type="Proteomes" id="UP001214854">
    <property type="component" value="Unassembled WGS sequence"/>
</dbReference>
<organism evidence="1 2">
    <name type="scientific">Asticcacaulis aquaticus</name>
    <dbReference type="NCBI Taxonomy" id="2984212"/>
    <lineage>
        <taxon>Bacteria</taxon>
        <taxon>Pseudomonadati</taxon>
        <taxon>Pseudomonadota</taxon>
        <taxon>Alphaproteobacteria</taxon>
        <taxon>Caulobacterales</taxon>
        <taxon>Caulobacteraceae</taxon>
        <taxon>Asticcacaulis</taxon>
    </lineage>
</organism>
<accession>A0ABT5HQF3</accession>
<comment type="caution">
    <text evidence="1">The sequence shown here is derived from an EMBL/GenBank/DDBJ whole genome shotgun (WGS) entry which is preliminary data.</text>
</comment>
<name>A0ABT5HQF3_9CAUL</name>
<protein>
    <submittedName>
        <fullName evidence="1">Uncharacterized protein</fullName>
    </submittedName>
</protein>